<reference evidence="2" key="1">
    <citation type="journal article" date="2022" name="Mol. Ecol. Resour.">
        <title>The genomes of chicory, endive, great burdock and yacon provide insights into Asteraceae palaeo-polyploidization history and plant inulin production.</title>
        <authorList>
            <person name="Fan W."/>
            <person name="Wang S."/>
            <person name="Wang H."/>
            <person name="Wang A."/>
            <person name="Jiang F."/>
            <person name="Liu H."/>
            <person name="Zhao H."/>
            <person name="Xu D."/>
            <person name="Zhang Y."/>
        </authorList>
    </citation>
    <scope>NUCLEOTIDE SEQUENCE [LARGE SCALE GENOMIC DNA]</scope>
    <source>
        <strain evidence="2">cv. Yunnan</strain>
    </source>
</reference>
<accession>A0ACB9JQ33</accession>
<name>A0ACB9JQ33_9ASTR</name>
<comment type="caution">
    <text evidence="1">The sequence shown here is derived from an EMBL/GenBank/DDBJ whole genome shotgun (WGS) entry which is preliminary data.</text>
</comment>
<dbReference type="EMBL" id="CM042020">
    <property type="protein sequence ID" value="KAI3822110.1"/>
    <property type="molecule type" value="Genomic_DNA"/>
</dbReference>
<evidence type="ECO:0000313" key="1">
    <source>
        <dbReference type="EMBL" id="KAI3822110.1"/>
    </source>
</evidence>
<dbReference type="Proteomes" id="UP001056120">
    <property type="component" value="Linkage Group LG03"/>
</dbReference>
<sequence length="380" mass="42222">MDKKHILILLLFFFFSFLLLKPTSADDDDDDCRPASCSPTEPQIRFPFRITGRQPSSCGFPGFDLSCNKQNRTIIRLPSSRSYIVNRINYVSQVINIDPDFCRRNQISDFNLTDTPFDFGGVRSFTFYNCSLQSYGFMYPAVPFYCLSSENYSVISVPSELLLPETVSSSCEVMKTIEVPGRWNVGVRVELMLMWFTPYCRSCEIEGRACGLKSEDGETVCHGSSRGISTAAKYGLSLGIGLPALVCIIGIVCYAASRLKDNSETHHHQSIDFFSIAIVPQPLSTPTGLDGPTIESYPKIMLGESCRLPNDDSTCVICLSEYKPKESLRTIPECNHYFHAECIDEWLKLNATCPVCRNSPGSSSMVTPCSSTSTTSVDSP</sequence>
<evidence type="ECO:0000313" key="2">
    <source>
        <dbReference type="Proteomes" id="UP001056120"/>
    </source>
</evidence>
<gene>
    <name evidence="1" type="ORF">L1987_09691</name>
</gene>
<organism evidence="1 2">
    <name type="scientific">Smallanthus sonchifolius</name>
    <dbReference type="NCBI Taxonomy" id="185202"/>
    <lineage>
        <taxon>Eukaryota</taxon>
        <taxon>Viridiplantae</taxon>
        <taxon>Streptophyta</taxon>
        <taxon>Embryophyta</taxon>
        <taxon>Tracheophyta</taxon>
        <taxon>Spermatophyta</taxon>
        <taxon>Magnoliopsida</taxon>
        <taxon>eudicotyledons</taxon>
        <taxon>Gunneridae</taxon>
        <taxon>Pentapetalae</taxon>
        <taxon>asterids</taxon>
        <taxon>campanulids</taxon>
        <taxon>Asterales</taxon>
        <taxon>Asteraceae</taxon>
        <taxon>Asteroideae</taxon>
        <taxon>Heliantheae alliance</taxon>
        <taxon>Millerieae</taxon>
        <taxon>Smallanthus</taxon>
    </lineage>
</organism>
<proteinExistence type="predicted"/>
<keyword evidence="2" id="KW-1185">Reference proteome</keyword>
<reference evidence="1 2" key="2">
    <citation type="journal article" date="2022" name="Mol. Ecol. Resour.">
        <title>The genomes of chicory, endive, great burdock and yacon provide insights into Asteraceae paleo-polyploidization history and plant inulin production.</title>
        <authorList>
            <person name="Fan W."/>
            <person name="Wang S."/>
            <person name="Wang H."/>
            <person name="Wang A."/>
            <person name="Jiang F."/>
            <person name="Liu H."/>
            <person name="Zhao H."/>
            <person name="Xu D."/>
            <person name="Zhang Y."/>
        </authorList>
    </citation>
    <scope>NUCLEOTIDE SEQUENCE [LARGE SCALE GENOMIC DNA]</scope>
    <source>
        <strain evidence="2">cv. Yunnan</strain>
        <tissue evidence="1">Leaves</tissue>
    </source>
</reference>
<protein>
    <submittedName>
        <fullName evidence="1">Uncharacterized protein</fullName>
    </submittedName>
</protein>